<evidence type="ECO:0000256" key="6">
    <source>
        <dbReference type="ARBA" id="ARBA00022962"/>
    </source>
</evidence>
<dbReference type="InterPro" id="IPR017932">
    <property type="entry name" value="GATase_2_dom"/>
</dbReference>
<dbReference type="InterPro" id="IPR029055">
    <property type="entry name" value="Ntn_hydrolases_N"/>
</dbReference>
<dbReference type="SUPFAM" id="SSF52402">
    <property type="entry name" value="Adenine nucleotide alpha hydrolases-like"/>
    <property type="match status" value="1"/>
</dbReference>
<name>A0ABS0ES47_9BURK</name>
<proteinExistence type="predicted"/>
<comment type="catalytic activity">
    <reaction evidence="1">
        <text>D-fructose 6-phosphate + L-glutamine = D-glucosamine 6-phosphate + L-glutamate</text>
        <dbReference type="Rhea" id="RHEA:13237"/>
        <dbReference type="ChEBI" id="CHEBI:29985"/>
        <dbReference type="ChEBI" id="CHEBI:58359"/>
        <dbReference type="ChEBI" id="CHEBI:58725"/>
        <dbReference type="ChEBI" id="CHEBI:61527"/>
        <dbReference type="EC" id="2.6.1.16"/>
    </reaction>
</comment>
<evidence type="ECO:0000256" key="5">
    <source>
        <dbReference type="ARBA" id="ARBA00022679"/>
    </source>
</evidence>
<dbReference type="EC" id="2.6.1.16" evidence="2"/>
<keyword evidence="4" id="KW-0032">Aminotransferase</keyword>
<organism evidence="8 9">
    <name type="scientific">Herminiimonas contaminans</name>
    <dbReference type="NCBI Taxonomy" id="1111140"/>
    <lineage>
        <taxon>Bacteria</taxon>
        <taxon>Pseudomonadati</taxon>
        <taxon>Pseudomonadota</taxon>
        <taxon>Betaproteobacteria</taxon>
        <taxon>Burkholderiales</taxon>
        <taxon>Oxalobacteraceae</taxon>
        <taxon>Herminiimonas</taxon>
    </lineage>
</organism>
<evidence type="ECO:0000313" key="9">
    <source>
        <dbReference type="Proteomes" id="UP000657372"/>
    </source>
</evidence>
<evidence type="ECO:0000256" key="3">
    <source>
        <dbReference type="ARBA" id="ARBA00016090"/>
    </source>
</evidence>
<dbReference type="Gene3D" id="3.60.20.10">
    <property type="entry name" value="Glutamine Phosphoribosylpyrophosphate, subunit 1, domain 1"/>
    <property type="match status" value="1"/>
</dbReference>
<evidence type="ECO:0000256" key="4">
    <source>
        <dbReference type="ARBA" id="ARBA00022576"/>
    </source>
</evidence>
<evidence type="ECO:0000259" key="7">
    <source>
        <dbReference type="PROSITE" id="PS51278"/>
    </source>
</evidence>
<protein>
    <recommendedName>
        <fullName evidence="3">Glutamine--fructose-6-phosphate aminotransferase [isomerizing]</fullName>
        <ecNumber evidence="2">2.6.1.16</ecNumber>
    </recommendedName>
</protein>
<comment type="caution">
    <text evidence="8">The sequence shown here is derived from an EMBL/GenBank/DDBJ whole genome shotgun (WGS) entry which is preliminary data.</text>
</comment>
<accession>A0ABS0ES47</accession>
<evidence type="ECO:0000256" key="2">
    <source>
        <dbReference type="ARBA" id="ARBA00012916"/>
    </source>
</evidence>
<keyword evidence="5" id="KW-0808">Transferase</keyword>
<dbReference type="Gene3D" id="3.40.50.620">
    <property type="entry name" value="HUPs"/>
    <property type="match status" value="1"/>
</dbReference>
<dbReference type="PROSITE" id="PS51278">
    <property type="entry name" value="GATASE_TYPE_2"/>
    <property type="match status" value="1"/>
</dbReference>
<dbReference type="RefSeq" id="WP_195874675.1">
    <property type="nucleotide sequence ID" value="NZ_JADOEL010000002.1"/>
</dbReference>
<dbReference type="Pfam" id="PF13522">
    <property type="entry name" value="GATase_6"/>
    <property type="match status" value="1"/>
</dbReference>
<dbReference type="InterPro" id="IPR014729">
    <property type="entry name" value="Rossmann-like_a/b/a_fold"/>
</dbReference>
<dbReference type="CDD" id="cd00352">
    <property type="entry name" value="Gn_AT_II"/>
    <property type="match status" value="1"/>
</dbReference>
<gene>
    <name evidence="8" type="ORF">IXC47_03210</name>
</gene>
<dbReference type="PANTHER" id="PTHR10937">
    <property type="entry name" value="GLUCOSAMINE--FRUCTOSE-6-PHOSPHATE AMINOTRANSFERASE, ISOMERIZING"/>
    <property type="match status" value="1"/>
</dbReference>
<dbReference type="PANTHER" id="PTHR10937:SF0">
    <property type="entry name" value="GLUTAMINE--FRUCTOSE-6-PHOSPHATE TRANSAMINASE (ISOMERIZING)"/>
    <property type="match status" value="1"/>
</dbReference>
<evidence type="ECO:0000256" key="1">
    <source>
        <dbReference type="ARBA" id="ARBA00001031"/>
    </source>
</evidence>
<reference evidence="8 9" key="1">
    <citation type="submission" date="2020-11" db="EMBL/GenBank/DDBJ databases">
        <title>WGS of Herminiimonas contaminans strain Marseille-Q4544 isolated from planarians Schmidtea mediterranea.</title>
        <authorList>
            <person name="Kangale L."/>
        </authorList>
    </citation>
    <scope>NUCLEOTIDE SEQUENCE [LARGE SCALE GENOMIC DNA]</scope>
    <source>
        <strain evidence="8 9">Marseille-Q4544</strain>
    </source>
</reference>
<sequence>MCGIFGIVSPVPVLESELDILVRHSQQRGRDSSGLLVYSKDAYSAYRADYPITRLLNEVRPFSNHIVMGHSRLITNGLGDNQPVIREGICVLHNGIVVNDEAIWPQIGKERELQIDTEAIAAIASAHLDAGKSLETLPASILDLCRGVVACALSVPRLGKLCLFSNNGSLYTGTKNHAIYFASERYPLTVIGCENIEQVREAVFVDIPSSATDITICDRRERTTNLIPGLSLSGEEEKLLVYRRHNLRRCTKCILPETMPYISFDADGVCNYCKHYKPRNKPRPKEELFELVESYRRKNGNDCIVPFSGGRDSCYGLHLIVKELQMKPITYTYDWGMVTDLGRRNISRMSAELGVENIIVADDIDQKRRNIKKNLAAWLKSPHLGMISILTAGDKHFFRHIETVKKQTGVSLNLWGVNPLEVTHFKSGFLGVPPDFEEKRVYSHGALKQLRYQYLRVKAMLASPGYFNSSLWDTLSGEYYRSFAEKTDYFHIFDYWRWDERQIDDTLAEYDWERAPDTNTTWRIGDGTAAFYNYIYYTVAGFTEHDTFRSNQIREGDLSREEALALVDDENRTRYPNIKWYLDAVGMDFKEVISVVNNIPRMY</sequence>
<keyword evidence="6" id="KW-0315">Glutamine amidotransferase</keyword>
<dbReference type="Proteomes" id="UP000657372">
    <property type="component" value="Unassembled WGS sequence"/>
</dbReference>
<evidence type="ECO:0000313" key="8">
    <source>
        <dbReference type="EMBL" id="MBF8176687.1"/>
    </source>
</evidence>
<feature type="domain" description="Glutamine amidotransferase type-2" evidence="7">
    <location>
        <begin position="2"/>
        <end position="210"/>
    </location>
</feature>
<dbReference type="EMBL" id="JADOEL010000002">
    <property type="protein sequence ID" value="MBF8176687.1"/>
    <property type="molecule type" value="Genomic_DNA"/>
</dbReference>
<dbReference type="SUPFAM" id="SSF56235">
    <property type="entry name" value="N-terminal nucleophile aminohydrolases (Ntn hydrolases)"/>
    <property type="match status" value="1"/>
</dbReference>
<keyword evidence="9" id="KW-1185">Reference proteome</keyword>